<dbReference type="AlphaFoldDB" id="A0AAE0UFF5"/>
<proteinExistence type="inferred from homology"/>
<reference evidence="7" key="1">
    <citation type="journal article" date="2023" name="Mol. Phylogenet. Evol.">
        <title>Genome-scale phylogeny and comparative genomics of the fungal order Sordariales.</title>
        <authorList>
            <person name="Hensen N."/>
            <person name="Bonometti L."/>
            <person name="Westerberg I."/>
            <person name="Brannstrom I.O."/>
            <person name="Guillou S."/>
            <person name="Cros-Aarteil S."/>
            <person name="Calhoun S."/>
            <person name="Haridas S."/>
            <person name="Kuo A."/>
            <person name="Mondo S."/>
            <person name="Pangilinan J."/>
            <person name="Riley R."/>
            <person name="LaButti K."/>
            <person name="Andreopoulos B."/>
            <person name="Lipzen A."/>
            <person name="Chen C."/>
            <person name="Yan M."/>
            <person name="Daum C."/>
            <person name="Ng V."/>
            <person name="Clum A."/>
            <person name="Steindorff A."/>
            <person name="Ohm R.A."/>
            <person name="Martin F."/>
            <person name="Silar P."/>
            <person name="Natvig D.O."/>
            <person name="Lalanne C."/>
            <person name="Gautier V."/>
            <person name="Ament-Velasquez S.L."/>
            <person name="Kruys A."/>
            <person name="Hutchinson M.I."/>
            <person name="Powell A.J."/>
            <person name="Barry K."/>
            <person name="Miller A.N."/>
            <person name="Grigoriev I.V."/>
            <person name="Debuchy R."/>
            <person name="Gladieux P."/>
            <person name="Hiltunen Thoren M."/>
            <person name="Johannesson H."/>
        </authorList>
    </citation>
    <scope>NUCLEOTIDE SEQUENCE</scope>
    <source>
        <strain evidence="7">FGSC 1904</strain>
    </source>
</reference>
<dbReference type="GO" id="GO:0016020">
    <property type="term" value="C:membrane"/>
    <property type="evidence" value="ECO:0007669"/>
    <property type="project" value="UniProtKB-SubCell"/>
</dbReference>
<evidence type="ECO:0000313" key="8">
    <source>
        <dbReference type="Proteomes" id="UP001281003"/>
    </source>
</evidence>
<evidence type="ECO:0000256" key="4">
    <source>
        <dbReference type="ARBA" id="ARBA00022989"/>
    </source>
</evidence>
<accession>A0AAE0UFF5</accession>
<protein>
    <recommendedName>
        <fullName evidence="9">Protein YIP</fullName>
    </recommendedName>
</protein>
<name>A0AAE0UFF5_SORBR</name>
<dbReference type="GO" id="GO:0005802">
    <property type="term" value="C:trans-Golgi network"/>
    <property type="evidence" value="ECO:0007669"/>
    <property type="project" value="TreeGrafter"/>
</dbReference>
<keyword evidence="8" id="KW-1185">Reference proteome</keyword>
<feature type="transmembrane region" description="Helical" evidence="6">
    <location>
        <begin position="164"/>
        <end position="184"/>
    </location>
</feature>
<dbReference type="InterPro" id="IPR045231">
    <property type="entry name" value="Yip1/4-like"/>
</dbReference>
<dbReference type="GO" id="GO:0006888">
    <property type="term" value="P:endoplasmic reticulum to Golgi vesicle-mediated transport"/>
    <property type="evidence" value="ECO:0007669"/>
    <property type="project" value="InterPro"/>
</dbReference>
<keyword evidence="5 6" id="KW-0472">Membrane</keyword>
<organism evidence="7 8">
    <name type="scientific">Sordaria brevicollis</name>
    <dbReference type="NCBI Taxonomy" id="83679"/>
    <lineage>
        <taxon>Eukaryota</taxon>
        <taxon>Fungi</taxon>
        <taxon>Dikarya</taxon>
        <taxon>Ascomycota</taxon>
        <taxon>Pezizomycotina</taxon>
        <taxon>Sordariomycetes</taxon>
        <taxon>Sordariomycetidae</taxon>
        <taxon>Sordariales</taxon>
        <taxon>Sordariaceae</taxon>
        <taxon>Sordaria</taxon>
    </lineage>
</organism>
<feature type="transmembrane region" description="Helical" evidence="6">
    <location>
        <begin position="268"/>
        <end position="288"/>
    </location>
</feature>
<gene>
    <name evidence="7" type="ORF">B0T20DRAFT_124697</name>
</gene>
<evidence type="ECO:0000256" key="2">
    <source>
        <dbReference type="ARBA" id="ARBA00010596"/>
    </source>
</evidence>
<reference evidence="7" key="2">
    <citation type="submission" date="2023-07" db="EMBL/GenBank/DDBJ databases">
        <authorList>
            <consortium name="Lawrence Berkeley National Laboratory"/>
            <person name="Haridas S."/>
            <person name="Hensen N."/>
            <person name="Bonometti L."/>
            <person name="Westerberg I."/>
            <person name="Brannstrom I.O."/>
            <person name="Guillou S."/>
            <person name="Cros-Aarteil S."/>
            <person name="Calhoun S."/>
            <person name="Kuo A."/>
            <person name="Mondo S."/>
            <person name="Pangilinan J."/>
            <person name="Riley R."/>
            <person name="LaButti K."/>
            <person name="Andreopoulos B."/>
            <person name="Lipzen A."/>
            <person name="Chen C."/>
            <person name="Yanf M."/>
            <person name="Daum C."/>
            <person name="Ng V."/>
            <person name="Clum A."/>
            <person name="Steindorff A."/>
            <person name="Ohm R."/>
            <person name="Martin F."/>
            <person name="Silar P."/>
            <person name="Natvig D."/>
            <person name="Lalanne C."/>
            <person name="Gautier V."/>
            <person name="Ament-velasquez S.L."/>
            <person name="Kruys A."/>
            <person name="Hutchinson M.I."/>
            <person name="Powell A.J."/>
            <person name="Barry K."/>
            <person name="Miller A.N."/>
            <person name="Grigoriev I.V."/>
            <person name="Debuchy R."/>
            <person name="Gladieux P."/>
            <person name="Thoren M.H."/>
            <person name="Johannesson H."/>
        </authorList>
    </citation>
    <scope>NUCLEOTIDE SEQUENCE</scope>
    <source>
        <strain evidence="7">FGSC 1904</strain>
    </source>
</reference>
<dbReference type="EMBL" id="JAUTDP010000002">
    <property type="protein sequence ID" value="KAK3401860.1"/>
    <property type="molecule type" value="Genomic_DNA"/>
</dbReference>
<sequence length="335" mass="34093">MSQYYGAPPNQGGYAPSNAQNLQFYPSSYTQPVSGHATPSQAAYGYGGPSSSGGYGVGTGGGFSSGFGGVGGATGVSGRMGEQGGLRTGWLAAFSTEGYEGEPPLLEELGVNFGHIRSKTLAVLNPFGRIDQHLMDDSDMAGPVLFFFLMGTFLLLSGRVHFGYIYGLALFGSISLHVILSLMAPSAGSPSGPNAPGSVPGNPAAQGGYSAYPNPSATSVSSSSVADHNNSGPSTLTFARSASVLGYCLLPLVATSLVGIVMPMDTPLGIVLTSGAILWSTYSASGIFCAVSRMRSMRALVAYPLALFYVGFGIMSVFSSKGSGSFAKVAAASAL</sequence>
<comment type="subcellular location">
    <subcellularLocation>
        <location evidence="1">Membrane</location>
        <topology evidence="1">Multi-pass membrane protein</topology>
    </subcellularLocation>
</comment>
<feature type="transmembrane region" description="Helical" evidence="6">
    <location>
        <begin position="300"/>
        <end position="318"/>
    </location>
</feature>
<evidence type="ECO:0000256" key="1">
    <source>
        <dbReference type="ARBA" id="ARBA00004141"/>
    </source>
</evidence>
<evidence type="ECO:0000313" key="7">
    <source>
        <dbReference type="EMBL" id="KAK3401860.1"/>
    </source>
</evidence>
<comment type="caution">
    <text evidence="7">The sequence shown here is derived from an EMBL/GenBank/DDBJ whole genome shotgun (WGS) entry which is preliminary data.</text>
</comment>
<evidence type="ECO:0000256" key="5">
    <source>
        <dbReference type="ARBA" id="ARBA00023136"/>
    </source>
</evidence>
<dbReference type="PANTHER" id="PTHR21236">
    <property type="entry name" value="GOLGI MEMBRANE PROTEIN YIP1"/>
    <property type="match status" value="1"/>
</dbReference>
<keyword evidence="3 6" id="KW-0812">Transmembrane</keyword>
<comment type="similarity">
    <text evidence="2">Belongs to the YIP1 family.</text>
</comment>
<dbReference type="GO" id="GO:0048280">
    <property type="term" value="P:vesicle fusion with Golgi apparatus"/>
    <property type="evidence" value="ECO:0007669"/>
    <property type="project" value="TreeGrafter"/>
</dbReference>
<dbReference type="Proteomes" id="UP001281003">
    <property type="component" value="Unassembled WGS sequence"/>
</dbReference>
<dbReference type="PANTHER" id="PTHR21236:SF2">
    <property type="entry name" value="PROTEIN YIPF"/>
    <property type="match status" value="1"/>
</dbReference>
<evidence type="ECO:0008006" key="9">
    <source>
        <dbReference type="Google" id="ProtNLM"/>
    </source>
</evidence>
<evidence type="ECO:0000256" key="3">
    <source>
        <dbReference type="ARBA" id="ARBA00022692"/>
    </source>
</evidence>
<feature type="transmembrane region" description="Helical" evidence="6">
    <location>
        <begin position="140"/>
        <end position="158"/>
    </location>
</feature>
<keyword evidence="4 6" id="KW-1133">Transmembrane helix</keyword>
<evidence type="ECO:0000256" key="6">
    <source>
        <dbReference type="SAM" id="Phobius"/>
    </source>
</evidence>